<keyword evidence="12" id="KW-1185">Reference proteome</keyword>
<dbReference type="InterPro" id="IPR043128">
    <property type="entry name" value="Rev_trsase/Diguanyl_cyclase"/>
</dbReference>
<dbReference type="PANTHER" id="PTHR45138">
    <property type="entry name" value="REGULATORY COMPONENTS OF SENSORY TRANSDUCTION SYSTEM"/>
    <property type="match status" value="1"/>
</dbReference>
<dbReference type="InterPro" id="IPR000160">
    <property type="entry name" value="GGDEF_dom"/>
</dbReference>
<keyword evidence="6 9" id="KW-0472">Membrane</keyword>
<dbReference type="NCBIfam" id="TIGR00254">
    <property type="entry name" value="GGDEF"/>
    <property type="match status" value="1"/>
</dbReference>
<dbReference type="Pfam" id="PF07694">
    <property type="entry name" value="5TM-5TMR_LYT"/>
    <property type="match status" value="1"/>
</dbReference>
<evidence type="ECO:0000256" key="7">
    <source>
        <dbReference type="ARBA" id="ARBA00034247"/>
    </source>
</evidence>
<evidence type="ECO:0000256" key="4">
    <source>
        <dbReference type="ARBA" id="ARBA00022692"/>
    </source>
</evidence>
<evidence type="ECO:0000256" key="2">
    <source>
        <dbReference type="ARBA" id="ARBA00012528"/>
    </source>
</evidence>
<dbReference type="GO" id="GO:0052621">
    <property type="term" value="F:diguanylate cyclase activity"/>
    <property type="evidence" value="ECO:0007669"/>
    <property type="project" value="UniProtKB-EC"/>
</dbReference>
<feature type="region of interest" description="Disordered" evidence="8">
    <location>
        <begin position="311"/>
        <end position="353"/>
    </location>
</feature>
<keyword evidence="3" id="KW-1003">Cell membrane</keyword>
<dbReference type="EC" id="2.7.7.65" evidence="2"/>
<evidence type="ECO:0000256" key="6">
    <source>
        <dbReference type="ARBA" id="ARBA00023136"/>
    </source>
</evidence>
<feature type="domain" description="GGDEF" evidence="10">
    <location>
        <begin position="228"/>
        <end position="400"/>
    </location>
</feature>
<dbReference type="EMBL" id="JBHTOQ010000003">
    <property type="protein sequence ID" value="MFD1480004.1"/>
    <property type="molecule type" value="Genomic_DNA"/>
</dbReference>
<comment type="caution">
    <text evidence="11">The sequence shown here is derived from an EMBL/GenBank/DDBJ whole genome shotgun (WGS) entry which is preliminary data.</text>
</comment>
<dbReference type="SUPFAM" id="SSF55073">
    <property type="entry name" value="Nucleotide cyclase"/>
    <property type="match status" value="1"/>
</dbReference>
<reference evidence="12" key="1">
    <citation type="journal article" date="2019" name="Int. J. Syst. Evol. Microbiol.">
        <title>The Global Catalogue of Microorganisms (GCM) 10K type strain sequencing project: providing services to taxonomists for standard genome sequencing and annotation.</title>
        <authorList>
            <consortium name="The Broad Institute Genomics Platform"/>
            <consortium name="The Broad Institute Genome Sequencing Center for Infectious Disease"/>
            <person name="Wu L."/>
            <person name="Ma J."/>
        </authorList>
    </citation>
    <scope>NUCLEOTIDE SEQUENCE [LARGE SCALE GENOMIC DNA]</scope>
    <source>
        <strain evidence="12">CCM 8875</strain>
    </source>
</reference>
<comment type="catalytic activity">
    <reaction evidence="7">
        <text>2 GTP = 3',3'-c-di-GMP + 2 diphosphate</text>
        <dbReference type="Rhea" id="RHEA:24898"/>
        <dbReference type="ChEBI" id="CHEBI:33019"/>
        <dbReference type="ChEBI" id="CHEBI:37565"/>
        <dbReference type="ChEBI" id="CHEBI:58805"/>
        <dbReference type="EC" id="2.7.7.65"/>
    </reaction>
</comment>
<feature type="transmembrane region" description="Helical" evidence="9">
    <location>
        <begin position="140"/>
        <end position="161"/>
    </location>
</feature>
<dbReference type="Pfam" id="PF00990">
    <property type="entry name" value="GGDEF"/>
    <property type="match status" value="1"/>
</dbReference>
<keyword evidence="11" id="KW-0808">Transferase</keyword>
<proteinExistence type="predicted"/>
<dbReference type="InterPro" id="IPR050469">
    <property type="entry name" value="Diguanylate_Cyclase"/>
</dbReference>
<name>A0ABW4DTT4_9RHOB</name>
<evidence type="ECO:0000259" key="10">
    <source>
        <dbReference type="PROSITE" id="PS50887"/>
    </source>
</evidence>
<dbReference type="CDD" id="cd01949">
    <property type="entry name" value="GGDEF"/>
    <property type="match status" value="1"/>
</dbReference>
<keyword evidence="5 9" id="KW-1133">Transmembrane helix</keyword>
<gene>
    <name evidence="11" type="ORF">ACFQ5P_01720</name>
</gene>
<evidence type="ECO:0000256" key="9">
    <source>
        <dbReference type="SAM" id="Phobius"/>
    </source>
</evidence>
<feature type="transmembrane region" description="Helical" evidence="9">
    <location>
        <begin position="12"/>
        <end position="32"/>
    </location>
</feature>
<protein>
    <recommendedName>
        <fullName evidence="2">diguanylate cyclase</fullName>
        <ecNumber evidence="2">2.7.7.65</ecNumber>
    </recommendedName>
</protein>
<comment type="subcellular location">
    <subcellularLocation>
        <location evidence="1">Cell membrane</location>
        <topology evidence="1">Multi-pass membrane protein</topology>
    </subcellularLocation>
</comment>
<keyword evidence="11" id="KW-0548">Nucleotidyltransferase</keyword>
<dbReference type="Gene3D" id="3.30.70.270">
    <property type="match status" value="1"/>
</dbReference>
<evidence type="ECO:0000256" key="5">
    <source>
        <dbReference type="ARBA" id="ARBA00022989"/>
    </source>
</evidence>
<evidence type="ECO:0000256" key="1">
    <source>
        <dbReference type="ARBA" id="ARBA00004651"/>
    </source>
</evidence>
<evidence type="ECO:0000313" key="12">
    <source>
        <dbReference type="Proteomes" id="UP001597302"/>
    </source>
</evidence>
<dbReference type="InterPro" id="IPR029787">
    <property type="entry name" value="Nucleotide_cyclase"/>
</dbReference>
<accession>A0ABW4DTT4</accession>
<feature type="compositionally biased region" description="Low complexity" evidence="8">
    <location>
        <begin position="338"/>
        <end position="351"/>
    </location>
</feature>
<keyword evidence="4 9" id="KW-0812">Transmembrane</keyword>
<dbReference type="InterPro" id="IPR011620">
    <property type="entry name" value="Sig_transdc_His_kinase_LytS_TM"/>
</dbReference>
<organism evidence="11 12">
    <name type="scientific">Paracoccus nototheniae</name>
    <dbReference type="NCBI Taxonomy" id="2489002"/>
    <lineage>
        <taxon>Bacteria</taxon>
        <taxon>Pseudomonadati</taxon>
        <taxon>Pseudomonadota</taxon>
        <taxon>Alphaproteobacteria</taxon>
        <taxon>Rhodobacterales</taxon>
        <taxon>Paracoccaceae</taxon>
        <taxon>Paracoccus</taxon>
    </lineage>
</organism>
<evidence type="ECO:0000313" key="11">
    <source>
        <dbReference type="EMBL" id="MFD1480004.1"/>
    </source>
</evidence>
<feature type="transmembrane region" description="Helical" evidence="9">
    <location>
        <begin position="109"/>
        <end position="128"/>
    </location>
</feature>
<evidence type="ECO:0000256" key="8">
    <source>
        <dbReference type="SAM" id="MobiDB-lite"/>
    </source>
</evidence>
<dbReference type="PANTHER" id="PTHR45138:SF9">
    <property type="entry name" value="DIGUANYLATE CYCLASE DGCM-RELATED"/>
    <property type="match status" value="1"/>
</dbReference>
<evidence type="ECO:0000256" key="3">
    <source>
        <dbReference type="ARBA" id="ARBA00022475"/>
    </source>
</evidence>
<dbReference type="RefSeq" id="WP_131575518.1">
    <property type="nucleotide sequence ID" value="NZ_CBCSAJ010000035.1"/>
</dbReference>
<dbReference type="SMART" id="SM00267">
    <property type="entry name" value="GGDEF"/>
    <property type="match status" value="1"/>
</dbReference>
<feature type="transmembrane region" description="Helical" evidence="9">
    <location>
        <begin position="74"/>
        <end position="103"/>
    </location>
</feature>
<dbReference type="PROSITE" id="PS50887">
    <property type="entry name" value="GGDEF"/>
    <property type="match status" value="1"/>
</dbReference>
<dbReference type="Proteomes" id="UP001597302">
    <property type="component" value="Unassembled WGS sequence"/>
</dbReference>
<sequence length="409" mass="43278">METALAVHHILILILIHTLGLMAVAVFFYGRVQHWIRHRLLRRTVTGIVFGIATVIVMLQPIDLGAGFQADARGAFVGIASVFAGWPGALAVMVITAVARMIIGGNGALTGALVIIVTGISAVSVGALAPPGRRLDRLRWLLIGAACVVPTTLALMIFTAASLPTTMFVTALTALTALVFSKMLETEQRRGRRERALAQHAATDPLTDLPNRRSFEDYTRQLEAAKVRDVILLLLDIDHFKQINDRYGHDVGDTTLRAIGAAIRSCMRPTDFAARVGGEEFAVVIRTTSPADGRRIAERFREELRIPIAAFSGPRSSGGAPSGGGSSGGGSSGGAGPGAPLARAAPTAGSAVGDQRTTVSIGGFDLVGQPYDHRLAYRGADEALYRSKHYGRDRVTVTRGAATPLMSVG</sequence>
<feature type="transmembrane region" description="Helical" evidence="9">
    <location>
        <begin position="44"/>
        <end position="62"/>
    </location>
</feature>
<feature type="compositionally biased region" description="Gly residues" evidence="8">
    <location>
        <begin position="320"/>
        <end position="337"/>
    </location>
</feature>